<protein>
    <submittedName>
        <fullName evidence="1">Uncharacterized protein</fullName>
    </submittedName>
</protein>
<comment type="caution">
    <text evidence="1">The sequence shown here is derived from an EMBL/GenBank/DDBJ whole genome shotgun (WGS) entry which is preliminary data.</text>
</comment>
<organism evidence="1 2">
    <name type="scientific">Portunus trituberculatus</name>
    <name type="common">Swimming crab</name>
    <name type="synonym">Neptunus trituberculatus</name>
    <dbReference type="NCBI Taxonomy" id="210409"/>
    <lineage>
        <taxon>Eukaryota</taxon>
        <taxon>Metazoa</taxon>
        <taxon>Ecdysozoa</taxon>
        <taxon>Arthropoda</taxon>
        <taxon>Crustacea</taxon>
        <taxon>Multicrustacea</taxon>
        <taxon>Malacostraca</taxon>
        <taxon>Eumalacostraca</taxon>
        <taxon>Eucarida</taxon>
        <taxon>Decapoda</taxon>
        <taxon>Pleocyemata</taxon>
        <taxon>Brachyura</taxon>
        <taxon>Eubrachyura</taxon>
        <taxon>Portunoidea</taxon>
        <taxon>Portunidae</taxon>
        <taxon>Portuninae</taxon>
        <taxon>Portunus</taxon>
    </lineage>
</organism>
<dbReference type="AlphaFoldDB" id="A0A5B7E051"/>
<reference evidence="1 2" key="1">
    <citation type="submission" date="2019-05" db="EMBL/GenBank/DDBJ databases">
        <title>Another draft genome of Portunus trituberculatus and its Hox gene families provides insights of decapod evolution.</title>
        <authorList>
            <person name="Jeong J.-H."/>
            <person name="Song I."/>
            <person name="Kim S."/>
            <person name="Choi T."/>
            <person name="Kim D."/>
            <person name="Ryu S."/>
            <person name="Kim W."/>
        </authorList>
    </citation>
    <scope>NUCLEOTIDE SEQUENCE [LARGE SCALE GENOMIC DNA]</scope>
    <source>
        <tissue evidence="1">Muscle</tissue>
    </source>
</reference>
<accession>A0A5B7E051</accession>
<name>A0A5B7E051_PORTR</name>
<evidence type="ECO:0000313" key="1">
    <source>
        <dbReference type="EMBL" id="MPC26204.1"/>
    </source>
</evidence>
<keyword evidence="2" id="KW-1185">Reference proteome</keyword>
<proteinExistence type="predicted"/>
<dbReference type="EMBL" id="VSRR010001569">
    <property type="protein sequence ID" value="MPC26204.1"/>
    <property type="molecule type" value="Genomic_DNA"/>
</dbReference>
<gene>
    <name evidence="1" type="ORF">E2C01_019337</name>
</gene>
<dbReference type="Proteomes" id="UP000324222">
    <property type="component" value="Unassembled WGS sequence"/>
</dbReference>
<sequence length="163" mass="17911">MSRAALAYLFINDRSNVLLRDISNLWNLSPVNVNKESVPANNDTLVAKGVMLHHLAYPPLHLLGVLQAGLGRHAEGAVRAAVVPHLHRRTLAQWFVVIQEVPLTVKPNIIHGLKVTLNFYTDEMSTIGCVLDVHLPQPLPPRVRSEPLGSKGPGLLHQPVDLC</sequence>
<evidence type="ECO:0000313" key="2">
    <source>
        <dbReference type="Proteomes" id="UP000324222"/>
    </source>
</evidence>